<comment type="catalytic activity">
    <reaction evidence="7 8">
        <text>4 porphobilinogen + H2O = hydroxymethylbilane + 4 NH4(+)</text>
        <dbReference type="Rhea" id="RHEA:13185"/>
        <dbReference type="ChEBI" id="CHEBI:15377"/>
        <dbReference type="ChEBI" id="CHEBI:28938"/>
        <dbReference type="ChEBI" id="CHEBI:57845"/>
        <dbReference type="ChEBI" id="CHEBI:58126"/>
        <dbReference type="EC" id="2.5.1.61"/>
    </reaction>
</comment>
<evidence type="ECO:0000256" key="3">
    <source>
        <dbReference type="ARBA" id="ARBA00005638"/>
    </source>
</evidence>
<dbReference type="Gene3D" id="3.40.190.10">
    <property type="entry name" value="Periplasmic binding protein-like II"/>
    <property type="match status" value="2"/>
</dbReference>
<dbReference type="InterPro" id="IPR022418">
    <property type="entry name" value="Porphobilinogen_deaminase_C"/>
</dbReference>
<dbReference type="EMBL" id="CP051217">
    <property type="protein sequence ID" value="QJB70862.1"/>
    <property type="molecule type" value="Genomic_DNA"/>
</dbReference>
<dbReference type="GO" id="GO:0006782">
    <property type="term" value="P:protoporphyrinogen IX biosynthetic process"/>
    <property type="evidence" value="ECO:0007669"/>
    <property type="project" value="UniProtKB-UniRule"/>
</dbReference>
<proteinExistence type="inferred from homology"/>
<comment type="cofactor">
    <cofactor evidence="8">
        <name>dipyrromethane</name>
        <dbReference type="ChEBI" id="CHEBI:60342"/>
    </cofactor>
    <text evidence="8">Binds 1 dipyrromethane group covalently.</text>
</comment>
<evidence type="ECO:0000256" key="4">
    <source>
        <dbReference type="ARBA" id="ARBA00011245"/>
    </source>
</evidence>
<dbReference type="Pfam" id="PF03900">
    <property type="entry name" value="Porphobil_deamC"/>
    <property type="match status" value="1"/>
</dbReference>
<dbReference type="NCBIfam" id="TIGR00212">
    <property type="entry name" value="hemC"/>
    <property type="match status" value="1"/>
</dbReference>
<dbReference type="PANTHER" id="PTHR11557">
    <property type="entry name" value="PORPHOBILINOGEN DEAMINASE"/>
    <property type="match status" value="1"/>
</dbReference>
<dbReference type="InterPro" id="IPR022419">
    <property type="entry name" value="Porphobilin_deaminase_cofac_BS"/>
</dbReference>
<evidence type="ECO:0000259" key="9">
    <source>
        <dbReference type="Pfam" id="PF01379"/>
    </source>
</evidence>
<accession>A0A6H2DQC4</accession>
<evidence type="ECO:0000313" key="11">
    <source>
        <dbReference type="EMBL" id="QJB70862.1"/>
    </source>
</evidence>
<dbReference type="SUPFAM" id="SSF54782">
    <property type="entry name" value="Porphobilinogen deaminase (hydroxymethylbilane synthase), C-terminal domain"/>
    <property type="match status" value="1"/>
</dbReference>
<keyword evidence="12" id="KW-1185">Reference proteome</keyword>
<dbReference type="PRINTS" id="PR00151">
    <property type="entry name" value="PORPHBDMNASE"/>
</dbReference>
<feature type="modified residue" description="S-(dipyrrolylmethanemethyl)cysteine" evidence="8">
    <location>
        <position position="244"/>
    </location>
</feature>
<dbReference type="PROSITE" id="PS00533">
    <property type="entry name" value="PORPHOBILINOGEN_DEAM"/>
    <property type="match status" value="1"/>
</dbReference>
<evidence type="ECO:0000256" key="2">
    <source>
        <dbReference type="ARBA" id="ARBA00004735"/>
    </source>
</evidence>
<dbReference type="AlphaFoldDB" id="A0A6H2DQC4"/>
<protein>
    <recommendedName>
        <fullName evidence="8">Porphobilinogen deaminase</fullName>
        <shortName evidence="8">PBG</shortName>
        <ecNumber evidence="8">2.5.1.61</ecNumber>
    </recommendedName>
    <alternativeName>
        <fullName evidence="8">Hydroxymethylbilane synthase</fullName>
        <shortName evidence="8">HMBS</shortName>
    </alternativeName>
    <alternativeName>
        <fullName evidence="8">Pre-uroporphyrinogen synthase</fullName>
    </alternativeName>
</protein>
<comment type="subunit">
    <text evidence="4 8">Monomer.</text>
</comment>
<dbReference type="InterPro" id="IPR000860">
    <property type="entry name" value="HemC"/>
</dbReference>
<dbReference type="Gene3D" id="3.30.160.40">
    <property type="entry name" value="Porphobilinogen deaminase, C-terminal domain"/>
    <property type="match status" value="1"/>
</dbReference>
<dbReference type="SUPFAM" id="SSF53850">
    <property type="entry name" value="Periplasmic binding protein-like II"/>
    <property type="match status" value="1"/>
</dbReference>
<dbReference type="GO" id="GO:0005737">
    <property type="term" value="C:cytoplasm"/>
    <property type="evidence" value="ECO:0007669"/>
    <property type="project" value="UniProtKB-UniRule"/>
</dbReference>
<evidence type="ECO:0000256" key="6">
    <source>
        <dbReference type="ARBA" id="ARBA00023244"/>
    </source>
</evidence>
<dbReference type="GO" id="GO:0004418">
    <property type="term" value="F:hydroxymethylbilane synthase activity"/>
    <property type="evidence" value="ECO:0007669"/>
    <property type="project" value="UniProtKB-UniRule"/>
</dbReference>
<dbReference type="UniPathway" id="UPA00251">
    <property type="reaction ID" value="UER00319"/>
</dbReference>
<dbReference type="Pfam" id="PF01379">
    <property type="entry name" value="Porphobil_deam"/>
    <property type="match status" value="1"/>
</dbReference>
<evidence type="ECO:0000313" key="12">
    <source>
        <dbReference type="Proteomes" id="UP000501600"/>
    </source>
</evidence>
<dbReference type="HAMAP" id="MF_00260">
    <property type="entry name" value="Porphobil_deam"/>
    <property type="match status" value="1"/>
</dbReference>
<keyword evidence="6 8" id="KW-0627">Porphyrin biosynthesis</keyword>
<gene>
    <name evidence="8 11" type="primary">hemC</name>
    <name evidence="11" type="ORF">HF685_13910</name>
</gene>
<dbReference type="InterPro" id="IPR036803">
    <property type="entry name" value="Porphobilinogen_deaminase_C_sf"/>
</dbReference>
<dbReference type="EC" id="2.5.1.61" evidence="8"/>
<name>A0A6H2DQC4_9SPHN</name>
<comment type="pathway">
    <text evidence="2">Porphyrin-containing compound metabolism; protoporphyrin-IX biosynthesis; coproporphyrinogen-III from 5-aminolevulinate: step 2/4.</text>
</comment>
<feature type="domain" description="Porphobilinogen deaminase N-terminal" evidence="9">
    <location>
        <begin position="9"/>
        <end position="215"/>
    </location>
</feature>
<evidence type="ECO:0000256" key="7">
    <source>
        <dbReference type="ARBA" id="ARBA00048169"/>
    </source>
</evidence>
<keyword evidence="5 8" id="KW-0808">Transferase</keyword>
<dbReference type="PANTHER" id="PTHR11557:SF0">
    <property type="entry name" value="PORPHOBILINOGEN DEAMINASE"/>
    <property type="match status" value="1"/>
</dbReference>
<dbReference type="FunFam" id="3.40.190.10:FF:000005">
    <property type="entry name" value="Porphobilinogen deaminase"/>
    <property type="match status" value="1"/>
</dbReference>
<comment type="similarity">
    <text evidence="3 8">Belongs to the HMBS family.</text>
</comment>
<sequence length="314" mass="33840">MRPGIDRPLRIGTRQSPLAMVQAKMAAKAIISAQGWRNDQVELVPMIATGDKIQDRALADVGGKALWTKELDRALAEGEIDCAVHSMKDVETIRPDDFTIAAMLERADVHDRLIGAKTIKDLPEGAIVGTASPRRKAQLLRHRPDLDIRLIRGNVQTRLKKIADGEYNASILAAAGLDRLDMGDEGRKISTGLMLPAPSQGAIGIETLSDAQDVRRLLHAISHADTFRSVIAERTFLAELTADCHSPVAALARVRANDENTSEIELRAQILLPDGSESVSESIVFPVGDVKAAANLAGKMLGQASAELKAVFGR</sequence>
<reference evidence="11 12" key="1">
    <citation type="submission" date="2020-04" db="EMBL/GenBank/DDBJ databases">
        <title>Genome sequence for Sphingorhabdus sp. strain M1.</title>
        <authorList>
            <person name="Park S.-J."/>
        </authorList>
    </citation>
    <scope>NUCLEOTIDE SEQUENCE [LARGE SCALE GENOMIC DNA]</scope>
    <source>
        <strain evidence="11 12">JK6</strain>
    </source>
</reference>
<dbReference type="Proteomes" id="UP000501600">
    <property type="component" value="Chromosome"/>
</dbReference>
<evidence type="ECO:0000256" key="1">
    <source>
        <dbReference type="ARBA" id="ARBA00002869"/>
    </source>
</evidence>
<dbReference type="PIRSF" id="PIRSF001438">
    <property type="entry name" value="4pyrrol_synth_OHMeBilane_synth"/>
    <property type="match status" value="1"/>
</dbReference>
<evidence type="ECO:0000256" key="5">
    <source>
        <dbReference type="ARBA" id="ARBA00022679"/>
    </source>
</evidence>
<organism evidence="11 12">
    <name type="scientific">Parasphingorhabdus halotolerans</name>
    <dbReference type="NCBI Taxonomy" id="2725558"/>
    <lineage>
        <taxon>Bacteria</taxon>
        <taxon>Pseudomonadati</taxon>
        <taxon>Pseudomonadota</taxon>
        <taxon>Alphaproteobacteria</taxon>
        <taxon>Sphingomonadales</taxon>
        <taxon>Sphingomonadaceae</taxon>
        <taxon>Parasphingorhabdus</taxon>
    </lineage>
</organism>
<comment type="function">
    <text evidence="1 8">Tetrapolymerization of the monopyrrole PBG into the hydroxymethylbilane pre-uroporphyrinogen in several discrete steps.</text>
</comment>
<feature type="domain" description="Porphobilinogen deaminase C-terminal" evidence="10">
    <location>
        <begin position="229"/>
        <end position="284"/>
    </location>
</feature>
<dbReference type="InterPro" id="IPR022417">
    <property type="entry name" value="Porphobilin_deaminase_N"/>
</dbReference>
<dbReference type="KEGG" id="phao:HF685_13910"/>
<evidence type="ECO:0000259" key="10">
    <source>
        <dbReference type="Pfam" id="PF03900"/>
    </source>
</evidence>
<evidence type="ECO:0000256" key="8">
    <source>
        <dbReference type="HAMAP-Rule" id="MF_00260"/>
    </source>
</evidence>
<comment type="miscellaneous">
    <text evidence="8">The porphobilinogen subunits are added to the dipyrromethane group.</text>
</comment>